<accession>A0ABR3ETK9</accession>
<proteinExistence type="predicted"/>
<evidence type="ECO:0000313" key="2">
    <source>
        <dbReference type="Proteomes" id="UP001465976"/>
    </source>
</evidence>
<evidence type="ECO:0000313" key="1">
    <source>
        <dbReference type="EMBL" id="KAL0566119.1"/>
    </source>
</evidence>
<dbReference type="EMBL" id="JBAHYK010002003">
    <property type="protein sequence ID" value="KAL0566119.1"/>
    <property type="molecule type" value="Genomic_DNA"/>
</dbReference>
<name>A0ABR3ETK9_9AGAR</name>
<dbReference type="InterPro" id="IPR032675">
    <property type="entry name" value="LRR_dom_sf"/>
</dbReference>
<dbReference type="Proteomes" id="UP001465976">
    <property type="component" value="Unassembled WGS sequence"/>
</dbReference>
<keyword evidence="2" id="KW-1185">Reference proteome</keyword>
<comment type="caution">
    <text evidence="1">The sequence shown here is derived from an EMBL/GenBank/DDBJ whole genome shotgun (WGS) entry which is preliminary data.</text>
</comment>
<organism evidence="1 2">
    <name type="scientific">Marasmius crinis-equi</name>
    <dbReference type="NCBI Taxonomy" id="585013"/>
    <lineage>
        <taxon>Eukaryota</taxon>
        <taxon>Fungi</taxon>
        <taxon>Dikarya</taxon>
        <taxon>Basidiomycota</taxon>
        <taxon>Agaricomycotina</taxon>
        <taxon>Agaricomycetes</taxon>
        <taxon>Agaricomycetidae</taxon>
        <taxon>Agaricales</taxon>
        <taxon>Marasmiineae</taxon>
        <taxon>Marasmiaceae</taxon>
        <taxon>Marasmius</taxon>
    </lineage>
</organism>
<gene>
    <name evidence="1" type="ORF">V5O48_015897</name>
</gene>
<dbReference type="Gene3D" id="3.80.10.10">
    <property type="entry name" value="Ribonuclease Inhibitor"/>
    <property type="match status" value="1"/>
</dbReference>
<reference evidence="1 2" key="1">
    <citation type="submission" date="2024-02" db="EMBL/GenBank/DDBJ databases">
        <title>A draft genome for the cacao thread blight pathogen Marasmius crinis-equi.</title>
        <authorList>
            <person name="Cohen S.P."/>
            <person name="Baruah I.K."/>
            <person name="Amoako-Attah I."/>
            <person name="Bukari Y."/>
            <person name="Meinhardt L.W."/>
            <person name="Bailey B.A."/>
        </authorList>
    </citation>
    <scope>NUCLEOTIDE SEQUENCE [LARGE SCALE GENOMIC DNA]</scope>
    <source>
        <strain evidence="1 2">GH-76</strain>
    </source>
</reference>
<dbReference type="SUPFAM" id="SSF52047">
    <property type="entry name" value="RNI-like"/>
    <property type="match status" value="1"/>
</dbReference>
<sequence>MASRKFSSEDLALILPEVSRFRQLHIDTSRWNGHPDSLLQALSVVQSGAPSLTSLTIMPRVFTANLPNIFCGKMPALRQLTLSSFSFWPFHYFHNLTHLCLFCQVQYPRSSTAAFLHFLESSPRLQELALEDAGPTLMPVDDYPQVSPKHCPVKLSHLNELVIGKWPASGTIRRFLTHLSLPTTTNVHIYGRAPEPPSDWQGWQNGVPPNTGVPPPAHPGPVAIGPGAVGPGLPIPNTAVSKEENNLHGITSFLPLNFSPIRTVTKLSLNRTFHAFTPDKILPHYTIRKSELYVVDQYTNMDIRSMVLVPALQRITTLVIRDATETHGAAFQGGWGPGGQSIEPITVETWRVVFDGMTSLKTLQIMQHENWDVLPGTRKILEALFPHTTECEVTTNPCPTLETILLHGLYPIFPGFIIALAKARHKQNYPLRSIEIHFKNNMISVEQAHDPSDPDCRDVYDSWGYALGQEGADITLSDEDDPVSEEGNRIETIKAKRENANSAGKAYLDALDGEWERVREYVGTLVVNPFWRRIVASPTGWDLEPTTLVHPSWWPSRAYRWIHMDFPAQSARDDDWYADYPGQNG</sequence>
<protein>
    <recommendedName>
        <fullName evidence="3">F-box domain-containing protein</fullName>
    </recommendedName>
</protein>
<evidence type="ECO:0008006" key="3">
    <source>
        <dbReference type="Google" id="ProtNLM"/>
    </source>
</evidence>